<sequence length="99" mass="11022">MIYSIPLQPLPAQEVTCSLSGRQVRLWVRQLSTGLYLDLWLDEQPLIMGAICFNGVDLIRNPASPLPGRLFFTDTQGNADPYYDGVGSRFILQYDDGAA</sequence>
<keyword evidence="3" id="KW-1185">Reference proteome</keyword>
<reference evidence="2" key="1">
    <citation type="submission" date="2022-07" db="EMBL/GenBank/DDBJ databases">
        <title>Bombella genomes.</title>
        <authorList>
            <person name="Harer L."/>
            <person name="Styblova S."/>
            <person name="Ehrmann M."/>
        </authorList>
    </citation>
    <scope>NUCLEOTIDE SEQUENCE</scope>
    <source>
        <strain evidence="2">TMW 2.2559</strain>
    </source>
</reference>
<comment type="caution">
    <text evidence="2">The sequence shown here is derived from an EMBL/GenBank/DDBJ whole genome shotgun (WGS) entry which is preliminary data.</text>
</comment>
<dbReference type="RefSeq" id="WP_266127969.1">
    <property type="nucleotide sequence ID" value="NZ_JANIDV010000008.1"/>
</dbReference>
<dbReference type="Proteomes" id="UP001165633">
    <property type="component" value="Unassembled WGS sequence"/>
</dbReference>
<dbReference type="InterPro" id="IPR054252">
    <property type="entry name" value="Pam3_gp18"/>
</dbReference>
<evidence type="ECO:0000259" key="1">
    <source>
        <dbReference type="Pfam" id="PF22479"/>
    </source>
</evidence>
<dbReference type="Pfam" id="PF22479">
    <property type="entry name" value="Pam3_gp18"/>
    <property type="match status" value="1"/>
</dbReference>
<accession>A0ABT3WJJ1</accession>
<feature type="domain" description="Cyanophage baseplate Pam3 plug gp18" evidence="1">
    <location>
        <begin position="3"/>
        <end position="96"/>
    </location>
</feature>
<protein>
    <recommendedName>
        <fullName evidence="1">Cyanophage baseplate Pam3 plug gp18 domain-containing protein</fullName>
    </recommendedName>
</protein>
<evidence type="ECO:0000313" key="2">
    <source>
        <dbReference type="EMBL" id="MCX5616991.1"/>
    </source>
</evidence>
<proteinExistence type="predicted"/>
<organism evidence="2 3">
    <name type="scientific">Bombella dulcis</name>
    <dbReference type="NCBI Taxonomy" id="2967339"/>
    <lineage>
        <taxon>Bacteria</taxon>
        <taxon>Pseudomonadati</taxon>
        <taxon>Pseudomonadota</taxon>
        <taxon>Alphaproteobacteria</taxon>
        <taxon>Acetobacterales</taxon>
        <taxon>Acetobacteraceae</taxon>
        <taxon>Bombella</taxon>
    </lineage>
</organism>
<dbReference type="EMBL" id="JANIDV010000008">
    <property type="protein sequence ID" value="MCX5616991.1"/>
    <property type="molecule type" value="Genomic_DNA"/>
</dbReference>
<gene>
    <name evidence="2" type="ORF">NQF87_08425</name>
</gene>
<evidence type="ECO:0000313" key="3">
    <source>
        <dbReference type="Proteomes" id="UP001165633"/>
    </source>
</evidence>
<name>A0ABT3WJJ1_9PROT</name>